<protein>
    <recommendedName>
        <fullName evidence="3">HTH CENPB-type domain-containing protein</fullName>
    </recommendedName>
</protein>
<evidence type="ECO:0000259" key="3">
    <source>
        <dbReference type="PROSITE" id="PS51253"/>
    </source>
</evidence>
<evidence type="ECO:0000313" key="4">
    <source>
        <dbReference type="EMBL" id="KFD52874.1"/>
    </source>
</evidence>
<proteinExistence type="predicted"/>
<dbReference type="PANTHER" id="PTHR19303:SF16">
    <property type="entry name" value="JERKY PROTEIN HOMOLOG-LIKE"/>
    <property type="match status" value="1"/>
</dbReference>
<dbReference type="PROSITE" id="PS51253">
    <property type="entry name" value="HTH_CENPB"/>
    <property type="match status" value="1"/>
</dbReference>
<dbReference type="InterPro" id="IPR004875">
    <property type="entry name" value="DDE_SF_endonuclease_dom"/>
</dbReference>
<dbReference type="SMART" id="SM00674">
    <property type="entry name" value="CENPB"/>
    <property type="match status" value="1"/>
</dbReference>
<organism evidence="4 5">
    <name type="scientific">Trichuris suis</name>
    <name type="common">pig whipworm</name>
    <dbReference type="NCBI Taxonomy" id="68888"/>
    <lineage>
        <taxon>Eukaryota</taxon>
        <taxon>Metazoa</taxon>
        <taxon>Ecdysozoa</taxon>
        <taxon>Nematoda</taxon>
        <taxon>Enoplea</taxon>
        <taxon>Dorylaimia</taxon>
        <taxon>Trichinellida</taxon>
        <taxon>Trichuridae</taxon>
        <taxon>Trichuris</taxon>
    </lineage>
</organism>
<name>A0A085M6M8_9BILA</name>
<dbReference type="GO" id="GO:0005634">
    <property type="term" value="C:nucleus"/>
    <property type="evidence" value="ECO:0007669"/>
    <property type="project" value="UniProtKB-SubCell"/>
</dbReference>
<evidence type="ECO:0000256" key="1">
    <source>
        <dbReference type="ARBA" id="ARBA00004123"/>
    </source>
</evidence>
<comment type="subcellular location">
    <subcellularLocation>
        <location evidence="1">Nucleus</location>
    </subcellularLocation>
</comment>
<dbReference type="InterPro" id="IPR006600">
    <property type="entry name" value="HTH_CenpB_DNA-bd_dom"/>
</dbReference>
<dbReference type="GO" id="GO:0003677">
    <property type="term" value="F:DNA binding"/>
    <property type="evidence" value="ECO:0007669"/>
    <property type="project" value="UniProtKB-KW"/>
</dbReference>
<dbReference type="PANTHER" id="PTHR19303">
    <property type="entry name" value="TRANSPOSON"/>
    <property type="match status" value="1"/>
</dbReference>
<feature type="domain" description="HTH CENPB-type" evidence="3">
    <location>
        <begin position="74"/>
        <end position="146"/>
    </location>
</feature>
<keyword evidence="2" id="KW-0238">DNA-binding</keyword>
<dbReference type="EMBL" id="KL363222">
    <property type="protein sequence ID" value="KFD52874.1"/>
    <property type="molecule type" value="Genomic_DNA"/>
</dbReference>
<reference evidence="4 5" key="1">
    <citation type="journal article" date="2014" name="Nat. Genet.">
        <title>Genome and transcriptome of the porcine whipworm Trichuris suis.</title>
        <authorList>
            <person name="Jex A.R."/>
            <person name="Nejsum P."/>
            <person name="Schwarz E.M."/>
            <person name="Hu L."/>
            <person name="Young N.D."/>
            <person name="Hall R.S."/>
            <person name="Korhonen P.K."/>
            <person name="Liao S."/>
            <person name="Thamsborg S."/>
            <person name="Xia J."/>
            <person name="Xu P."/>
            <person name="Wang S."/>
            <person name="Scheerlinck J.P."/>
            <person name="Hofmann A."/>
            <person name="Sternberg P.W."/>
            <person name="Wang J."/>
            <person name="Gasser R.B."/>
        </authorList>
    </citation>
    <scope>NUCLEOTIDE SEQUENCE [LARGE SCALE GENOMIC DNA]</scope>
    <source>
        <strain evidence="4">DCEP-RM93M</strain>
    </source>
</reference>
<dbReference type="InterPro" id="IPR009057">
    <property type="entry name" value="Homeodomain-like_sf"/>
</dbReference>
<dbReference type="Gene3D" id="1.10.10.60">
    <property type="entry name" value="Homeodomain-like"/>
    <property type="match status" value="1"/>
</dbReference>
<dbReference type="Pfam" id="PF03184">
    <property type="entry name" value="DDE_1"/>
    <property type="match status" value="1"/>
</dbReference>
<accession>A0A085M6M8</accession>
<dbReference type="InterPro" id="IPR050863">
    <property type="entry name" value="CenT-Element_Derived"/>
</dbReference>
<dbReference type="Proteomes" id="UP000030764">
    <property type="component" value="Unassembled WGS sequence"/>
</dbReference>
<evidence type="ECO:0000313" key="5">
    <source>
        <dbReference type="Proteomes" id="UP000030764"/>
    </source>
</evidence>
<dbReference type="Pfam" id="PF03221">
    <property type="entry name" value="HTH_Tnp_Tc5"/>
    <property type="match status" value="1"/>
</dbReference>
<dbReference type="SUPFAM" id="SSF46689">
    <property type="entry name" value="Homeodomain-like"/>
    <property type="match status" value="1"/>
</dbReference>
<gene>
    <name evidence="4" type="ORF">M513_06184</name>
</gene>
<dbReference type="AlphaFoldDB" id="A0A085M6M8"/>
<sequence length="260" mass="29202">MAQVHKCDASRGTKRKHCTLSITDKIELLKKPVPVRRLCDLYNVGSSTVKEAEKQKAKLLQFFANSGLKKQIGIRKTMKDGKSSELDKVLITWLKLRLSEGVELSGDLVREQARLNHKELGLNYQCDYSNGWLRRFKQRHGLKLRAVHGERRSADREAAAAPVDEFTKLVTDEKLSPEQVCNADETALFWKSTPRRTLATDDAESPIGYKASKERVTVLCCSNADGTHKCTLLVIGKSLRPRAFKGMVQLLVICHANKNG</sequence>
<evidence type="ECO:0000256" key="2">
    <source>
        <dbReference type="ARBA" id="ARBA00023125"/>
    </source>
</evidence>
<keyword evidence="5" id="KW-1185">Reference proteome</keyword>